<dbReference type="CDD" id="cd05233">
    <property type="entry name" value="SDR_c"/>
    <property type="match status" value="1"/>
</dbReference>
<evidence type="ECO:0000313" key="4">
    <source>
        <dbReference type="Proteomes" id="UP000199180"/>
    </source>
</evidence>
<organism evidence="3 4">
    <name type="scientific">Paracoccus homiensis</name>
    <dbReference type="NCBI Taxonomy" id="364199"/>
    <lineage>
        <taxon>Bacteria</taxon>
        <taxon>Pseudomonadati</taxon>
        <taxon>Pseudomonadota</taxon>
        <taxon>Alphaproteobacteria</taxon>
        <taxon>Rhodobacterales</taxon>
        <taxon>Paracoccaceae</taxon>
        <taxon>Paracoccus</taxon>
    </lineage>
</organism>
<reference evidence="3 4" key="1">
    <citation type="submission" date="2016-10" db="EMBL/GenBank/DDBJ databases">
        <authorList>
            <person name="de Groot N.N."/>
        </authorList>
    </citation>
    <scope>NUCLEOTIDE SEQUENCE [LARGE SCALE GENOMIC DNA]</scope>
    <source>
        <strain evidence="3 4">DSM 17862</strain>
    </source>
</reference>
<dbReference type="PRINTS" id="PR00081">
    <property type="entry name" value="GDHRDH"/>
</dbReference>
<dbReference type="InterPro" id="IPR036291">
    <property type="entry name" value="NAD(P)-bd_dom_sf"/>
</dbReference>
<accession>A0A1I0GR59</accession>
<dbReference type="Gene3D" id="3.40.50.720">
    <property type="entry name" value="NAD(P)-binding Rossmann-like Domain"/>
    <property type="match status" value="1"/>
</dbReference>
<dbReference type="SUPFAM" id="SSF51735">
    <property type="entry name" value="NAD(P)-binding Rossmann-fold domains"/>
    <property type="match status" value="1"/>
</dbReference>
<dbReference type="Proteomes" id="UP000199180">
    <property type="component" value="Unassembled WGS sequence"/>
</dbReference>
<proteinExistence type="inferred from homology"/>
<dbReference type="GO" id="GO:0016491">
    <property type="term" value="F:oxidoreductase activity"/>
    <property type="evidence" value="ECO:0007669"/>
    <property type="project" value="UniProtKB-KW"/>
</dbReference>
<evidence type="ECO:0000256" key="2">
    <source>
        <dbReference type="ARBA" id="ARBA00023002"/>
    </source>
</evidence>
<evidence type="ECO:0000256" key="1">
    <source>
        <dbReference type="ARBA" id="ARBA00006484"/>
    </source>
</evidence>
<dbReference type="PANTHER" id="PTHR42901:SF1">
    <property type="entry name" value="ALCOHOL DEHYDROGENASE"/>
    <property type="match status" value="1"/>
</dbReference>
<dbReference type="InterPro" id="IPR002347">
    <property type="entry name" value="SDR_fam"/>
</dbReference>
<dbReference type="Pfam" id="PF00106">
    <property type="entry name" value="adh_short"/>
    <property type="match status" value="1"/>
</dbReference>
<dbReference type="EMBL" id="FOHO01000009">
    <property type="protein sequence ID" value="SET73588.1"/>
    <property type="molecule type" value="Genomic_DNA"/>
</dbReference>
<dbReference type="STRING" id="364199.SAMN04489858_10937"/>
<keyword evidence="2" id="KW-0560">Oxidoreductase</keyword>
<gene>
    <name evidence="3" type="ORF">SAMN04489858_10937</name>
</gene>
<protein>
    <submittedName>
        <fullName evidence="3">NADP-dependent 3-hydroxy acid dehydrogenase YdfG</fullName>
    </submittedName>
</protein>
<name>A0A1I0GR59_9RHOB</name>
<dbReference type="PANTHER" id="PTHR42901">
    <property type="entry name" value="ALCOHOL DEHYDROGENASE"/>
    <property type="match status" value="1"/>
</dbReference>
<comment type="similarity">
    <text evidence="1">Belongs to the short-chain dehydrogenases/reductases (SDR) family.</text>
</comment>
<sequence length="247" mass="26076">MQGLEPVSRKPRSSAEFADESDLLMAKTLFITGASSGIGAATARAAVEQGWNVALMARSADKLTSLAQDLGEKALPIVGDVTRMADLDQAVSDCIGKFGGIDAVFANAGRGLDKPGTVEGDLDDIRGMIELNITALVQTARATLPELKKTKGTLVLTGSSAGRQHIKGSIYGATKWFVHGYAGNMADEMREWGGRCAVVAPGMVDTPFFDNGAPDKLQPQDVAEAVIQAITAPQRAAIREIYLMPQN</sequence>
<dbReference type="AlphaFoldDB" id="A0A1I0GR59"/>
<evidence type="ECO:0000313" key="3">
    <source>
        <dbReference type="EMBL" id="SET73588.1"/>
    </source>
</evidence>
<keyword evidence="4" id="KW-1185">Reference proteome</keyword>